<keyword evidence="5 13" id="KW-0812">Transmembrane</keyword>
<name>A0A9Q1BSW9_HOLLE</name>
<feature type="transmembrane region" description="Helical" evidence="13">
    <location>
        <begin position="52"/>
        <end position="71"/>
    </location>
</feature>
<protein>
    <submittedName>
        <fullName evidence="14">Sodium-dependent multivitamin transporter</fullName>
    </submittedName>
</protein>
<evidence type="ECO:0000256" key="11">
    <source>
        <dbReference type="RuleBase" id="RU362091"/>
    </source>
</evidence>
<feature type="transmembrane region" description="Helical" evidence="13">
    <location>
        <begin position="429"/>
        <end position="447"/>
    </location>
</feature>
<reference evidence="14" key="1">
    <citation type="submission" date="2021-10" db="EMBL/GenBank/DDBJ databases">
        <title>Tropical sea cucumber genome reveals ecological adaptation and Cuvierian tubules defense mechanism.</title>
        <authorList>
            <person name="Chen T."/>
        </authorList>
    </citation>
    <scope>NUCLEOTIDE SEQUENCE</scope>
    <source>
        <strain evidence="14">Nanhai2018</strain>
        <tissue evidence="14">Muscle</tissue>
    </source>
</reference>
<keyword evidence="10" id="KW-0739">Sodium transport</keyword>
<comment type="caution">
    <text evidence="14">The sequence shown here is derived from an EMBL/GenBank/DDBJ whole genome shotgun (WGS) entry which is preliminary data.</text>
</comment>
<dbReference type="NCBIfam" id="TIGR00813">
    <property type="entry name" value="sss"/>
    <property type="match status" value="1"/>
</dbReference>
<evidence type="ECO:0000256" key="10">
    <source>
        <dbReference type="ARBA" id="ARBA00023201"/>
    </source>
</evidence>
<keyword evidence="7" id="KW-0915">Sodium</keyword>
<evidence type="ECO:0000256" key="13">
    <source>
        <dbReference type="SAM" id="Phobius"/>
    </source>
</evidence>
<dbReference type="AlphaFoldDB" id="A0A9Q1BSW9"/>
<feature type="region of interest" description="Disordered" evidence="12">
    <location>
        <begin position="540"/>
        <end position="577"/>
    </location>
</feature>
<feature type="transmembrane region" description="Helical" evidence="13">
    <location>
        <begin position="91"/>
        <end position="115"/>
    </location>
</feature>
<evidence type="ECO:0000313" key="14">
    <source>
        <dbReference type="EMBL" id="KAJ8032216.1"/>
    </source>
</evidence>
<evidence type="ECO:0000256" key="3">
    <source>
        <dbReference type="ARBA" id="ARBA00022448"/>
    </source>
</evidence>
<dbReference type="Gene3D" id="1.20.1730.10">
    <property type="entry name" value="Sodium/glucose cotransporter"/>
    <property type="match status" value="1"/>
</dbReference>
<evidence type="ECO:0000256" key="4">
    <source>
        <dbReference type="ARBA" id="ARBA00022475"/>
    </source>
</evidence>
<dbReference type="GO" id="GO:0015293">
    <property type="term" value="F:symporter activity"/>
    <property type="evidence" value="ECO:0007669"/>
    <property type="project" value="TreeGrafter"/>
</dbReference>
<keyword evidence="9 13" id="KW-0472">Membrane</keyword>
<sequence length="577" mass="63849">MATSVNPMEAIDYVVFGALLFVTVITGLYHGVYKKQKTTQQFLLADRNVFSIPVALTILASFTSPITLLGVPAEIYSNGIEFMAVMFEDVLMLPTVMILFVPVFYGLNITTAYEYLQQRFGYPMRCFGAFMFICQNVFYTAIVMFTPALAIEAVTGFDMRLLILLTGVICTFYTTLGGLSAVIWTDAFMAVVIFGTIIVVIITGTIATGDLAYVWEVNKNANRTDLFQFPLDPTERFTFPNLVIGAFLTDVAMWGVSQTSVQRFLSAKSLNHARLSIAINMPLLMILLSISGLQGLVMYAFYYGENPVDGTIRGPPNTTSPDQITVYFVSEQFGGIPGFQGLYISCLVAGSLSTISSNLNALSSVTLVDVIRPIRQWRSKTRGGGDTTPSDLYDTKLSKVLVAMYGTLGLGLSYLCISLGTLVSLFNTLFGAVGGPLLGSFSLGMFWKRANTYGVLIGSVSGFLIGVFAILGSRIQAGRSDMFPLFKLSFQWYALLTLSTTVIVSLVMSEIFRRCFPEENITEIDPLLLSPFIRDKKKPRQRLEEDNMLEIQENDDRKKPEEETDFIHEQDKTSNQL</sequence>
<feature type="compositionally biased region" description="Basic and acidic residues" evidence="12">
    <location>
        <begin position="554"/>
        <end position="577"/>
    </location>
</feature>
<evidence type="ECO:0000256" key="8">
    <source>
        <dbReference type="ARBA" id="ARBA00023065"/>
    </source>
</evidence>
<feature type="transmembrane region" description="Helical" evidence="13">
    <location>
        <begin position="127"/>
        <end position="149"/>
    </location>
</feature>
<dbReference type="PANTHER" id="PTHR42985:SF28">
    <property type="entry name" value="SODIUM-DEPENDENT MULTIVITAMIN TRANSPORTER"/>
    <property type="match status" value="1"/>
</dbReference>
<dbReference type="GO" id="GO:0005886">
    <property type="term" value="C:plasma membrane"/>
    <property type="evidence" value="ECO:0007669"/>
    <property type="project" value="UniProtKB-SubCell"/>
</dbReference>
<keyword evidence="15" id="KW-1185">Reference proteome</keyword>
<feature type="transmembrane region" description="Helical" evidence="13">
    <location>
        <begin position="453"/>
        <end position="471"/>
    </location>
</feature>
<dbReference type="Proteomes" id="UP001152320">
    <property type="component" value="Chromosome 12"/>
</dbReference>
<evidence type="ECO:0000256" key="6">
    <source>
        <dbReference type="ARBA" id="ARBA00022989"/>
    </source>
</evidence>
<evidence type="ECO:0000256" key="2">
    <source>
        <dbReference type="ARBA" id="ARBA00006434"/>
    </source>
</evidence>
<keyword evidence="6 13" id="KW-1133">Transmembrane helix</keyword>
<organism evidence="14 15">
    <name type="scientific">Holothuria leucospilota</name>
    <name type="common">Black long sea cucumber</name>
    <name type="synonym">Mertensiothuria leucospilota</name>
    <dbReference type="NCBI Taxonomy" id="206669"/>
    <lineage>
        <taxon>Eukaryota</taxon>
        <taxon>Metazoa</taxon>
        <taxon>Echinodermata</taxon>
        <taxon>Eleutherozoa</taxon>
        <taxon>Echinozoa</taxon>
        <taxon>Holothuroidea</taxon>
        <taxon>Aspidochirotacea</taxon>
        <taxon>Aspidochirotida</taxon>
        <taxon>Holothuriidae</taxon>
        <taxon>Holothuria</taxon>
    </lineage>
</organism>
<feature type="transmembrane region" description="Helical" evidence="13">
    <location>
        <begin position="400"/>
        <end position="422"/>
    </location>
</feature>
<comment type="subcellular location">
    <subcellularLocation>
        <location evidence="1">Cell membrane</location>
        <topology evidence="1">Multi-pass membrane protein</topology>
    </subcellularLocation>
</comment>
<evidence type="ECO:0000256" key="9">
    <source>
        <dbReference type="ARBA" id="ARBA00023136"/>
    </source>
</evidence>
<evidence type="ECO:0000256" key="5">
    <source>
        <dbReference type="ARBA" id="ARBA00022692"/>
    </source>
</evidence>
<accession>A0A9Q1BSW9</accession>
<dbReference type="EMBL" id="JAIZAY010000012">
    <property type="protein sequence ID" value="KAJ8032216.1"/>
    <property type="molecule type" value="Genomic_DNA"/>
</dbReference>
<dbReference type="GO" id="GO:0006814">
    <property type="term" value="P:sodium ion transport"/>
    <property type="evidence" value="ECO:0007669"/>
    <property type="project" value="UniProtKB-KW"/>
</dbReference>
<keyword evidence="3" id="KW-0813">Transport</keyword>
<gene>
    <name evidence="14" type="ORF">HOLleu_25683</name>
</gene>
<feature type="transmembrane region" description="Helical" evidence="13">
    <location>
        <begin position="191"/>
        <end position="215"/>
    </location>
</feature>
<proteinExistence type="inferred from homology"/>
<dbReference type="OrthoDB" id="6132759at2759"/>
<evidence type="ECO:0000256" key="7">
    <source>
        <dbReference type="ARBA" id="ARBA00023053"/>
    </source>
</evidence>
<dbReference type="InterPro" id="IPR001734">
    <property type="entry name" value="Na/solute_symporter"/>
</dbReference>
<feature type="transmembrane region" description="Helical" evidence="13">
    <location>
        <begin position="492"/>
        <end position="512"/>
    </location>
</feature>
<evidence type="ECO:0000256" key="1">
    <source>
        <dbReference type="ARBA" id="ARBA00004651"/>
    </source>
</evidence>
<dbReference type="PROSITE" id="PS50283">
    <property type="entry name" value="NA_SOLUT_SYMP_3"/>
    <property type="match status" value="1"/>
</dbReference>
<keyword evidence="4" id="KW-1003">Cell membrane</keyword>
<feature type="transmembrane region" description="Helical" evidence="13">
    <location>
        <begin position="13"/>
        <end position="32"/>
    </location>
</feature>
<dbReference type="Pfam" id="PF00474">
    <property type="entry name" value="SSF"/>
    <property type="match status" value="1"/>
</dbReference>
<comment type="similarity">
    <text evidence="2 11">Belongs to the sodium:solute symporter (SSF) (TC 2.A.21) family.</text>
</comment>
<feature type="transmembrane region" description="Helical" evidence="13">
    <location>
        <begin position="277"/>
        <end position="302"/>
    </location>
</feature>
<keyword evidence="8" id="KW-0406">Ion transport</keyword>
<dbReference type="InterPro" id="IPR051163">
    <property type="entry name" value="Sodium:Solute_Symporter_SSF"/>
</dbReference>
<evidence type="ECO:0000256" key="12">
    <source>
        <dbReference type="SAM" id="MobiDB-lite"/>
    </source>
</evidence>
<dbReference type="PANTHER" id="PTHR42985">
    <property type="entry name" value="SODIUM-COUPLED MONOCARBOXYLATE TRANSPORTER"/>
    <property type="match status" value="1"/>
</dbReference>
<evidence type="ECO:0000313" key="15">
    <source>
        <dbReference type="Proteomes" id="UP001152320"/>
    </source>
</evidence>
<dbReference type="InterPro" id="IPR038377">
    <property type="entry name" value="Na/Glc_symporter_sf"/>
</dbReference>
<feature type="transmembrane region" description="Helical" evidence="13">
    <location>
        <begin position="161"/>
        <end position="184"/>
    </location>
</feature>